<keyword evidence="5" id="KW-0411">Iron-sulfur</keyword>
<keyword evidence="4" id="KW-0408">Iron</keyword>
<dbReference type="PANTHER" id="PTHR32331:SF0">
    <property type="entry name" value="UPF0313 PROTEIN YGIQ"/>
    <property type="match status" value="1"/>
</dbReference>
<dbReference type="SFLD" id="SFLDS00029">
    <property type="entry name" value="Radical_SAM"/>
    <property type="match status" value="1"/>
</dbReference>
<dbReference type="HAMAP" id="MF_01251">
    <property type="entry name" value="UPF0313"/>
    <property type="match status" value="1"/>
</dbReference>
<dbReference type="InterPro" id="IPR007197">
    <property type="entry name" value="rSAM"/>
</dbReference>
<dbReference type="NCBIfam" id="TIGR03904">
    <property type="entry name" value="SAM_YgiQ"/>
    <property type="match status" value="1"/>
</dbReference>
<dbReference type="GO" id="GO:0003824">
    <property type="term" value="F:catalytic activity"/>
    <property type="evidence" value="ECO:0007669"/>
    <property type="project" value="InterPro"/>
</dbReference>
<evidence type="ECO:0000313" key="7">
    <source>
        <dbReference type="EMBL" id="MPL59748.1"/>
    </source>
</evidence>
<dbReference type="InterPro" id="IPR023404">
    <property type="entry name" value="rSAM_horseshoe"/>
</dbReference>
<dbReference type="InterPro" id="IPR013704">
    <property type="entry name" value="UPF0313_N"/>
</dbReference>
<protein>
    <recommendedName>
        <fullName evidence="6">Radical SAM core domain-containing protein</fullName>
    </recommendedName>
</protein>
<dbReference type="SUPFAM" id="SSF102114">
    <property type="entry name" value="Radical SAM enzymes"/>
    <property type="match status" value="1"/>
</dbReference>
<dbReference type="InterPro" id="IPR024560">
    <property type="entry name" value="UPF0313_C"/>
</dbReference>
<dbReference type="Pfam" id="PF08497">
    <property type="entry name" value="Radical_SAM_N"/>
    <property type="match status" value="1"/>
</dbReference>
<organism evidence="7">
    <name type="scientific">bioreactor metagenome</name>
    <dbReference type="NCBI Taxonomy" id="1076179"/>
    <lineage>
        <taxon>unclassified sequences</taxon>
        <taxon>metagenomes</taxon>
        <taxon>ecological metagenomes</taxon>
    </lineage>
</organism>
<dbReference type="GO" id="GO:0046872">
    <property type="term" value="F:metal ion binding"/>
    <property type="evidence" value="ECO:0007669"/>
    <property type="project" value="UniProtKB-KW"/>
</dbReference>
<comment type="caution">
    <text evidence="7">The sequence shown here is derived from an EMBL/GenBank/DDBJ whole genome shotgun (WGS) entry which is preliminary data.</text>
</comment>
<evidence type="ECO:0000256" key="3">
    <source>
        <dbReference type="ARBA" id="ARBA00022723"/>
    </source>
</evidence>
<dbReference type="AlphaFoldDB" id="A0A644SYH8"/>
<keyword evidence="2" id="KW-0949">S-adenosyl-L-methionine</keyword>
<dbReference type="GO" id="GO:0051539">
    <property type="term" value="F:4 iron, 4 sulfur cluster binding"/>
    <property type="evidence" value="ECO:0007669"/>
    <property type="project" value="UniProtKB-KW"/>
</dbReference>
<dbReference type="SFLD" id="SFLDG01082">
    <property type="entry name" value="B12-binding_domain_containing"/>
    <property type="match status" value="1"/>
</dbReference>
<dbReference type="Pfam" id="PF04055">
    <property type="entry name" value="Radical_SAM"/>
    <property type="match status" value="1"/>
</dbReference>
<dbReference type="PANTHER" id="PTHR32331">
    <property type="entry name" value="UPF0313 PROTEIN YGIQ"/>
    <property type="match status" value="1"/>
</dbReference>
<sequence length="652" mass="71674">MAFLPATPSDLKKAGLVPGELDAIIVTGDAYVDHSSFGTAILGRVLKAEGYRVAVLSRPDPDDAEVFRLFGRPRLAYLVTAGAVDSMVSSYTANKKPRSEDEYAPGGNRALCMRADGSIGPGIRSRSNARPDRAVIHYATMCRQAYKGVRVVIGGIEASLRRLAHYDYWSDKVRKSILLDSKADILVYGMGERQIVEILGRLRAGDKNTAAEEKGRRRTALLSGELRAVPAAEVDLSGIRGTVWAKHIGAISPEALAAEFPGALMLPDAGSLVGADRQSKLRFQASFAIQYKNTDPFSAKRLIEPYGDRIVVQEPPAFPLNRQELDAVYALPYEREAHPMYEAQGGVPSLAEVKFSLLSSRGCFGACSFCALTFHQGRQINSRSVEAIVEEARLLTTMGDFKGYIHDVGGPTANFRRSACKKMETQGACLDRRCLSPEPCPNLEPDHREYLRLLRELRSLGGVKKVFVRSGVRFDYAMQDTREDFLRELVEHHISGQLKVAPEHVSDKVLALMGKPSRKSYDAFAARYAALNREKGLKQFLVPYFISAHPGSGLKEAIELAEYLRDTGFVPDQAQDFYPTPGTLATAMYWCEANPLDGNPVYVAKGARERAMQRALLQYTAPANAELVRQALAAAGRKDLIGTSPRCLVKKR</sequence>
<dbReference type="EMBL" id="VSSQ01000010">
    <property type="protein sequence ID" value="MPL59748.1"/>
    <property type="molecule type" value="Genomic_DNA"/>
</dbReference>
<keyword evidence="1" id="KW-0004">4Fe-4S</keyword>
<accession>A0A644SYH8</accession>
<dbReference type="Gene3D" id="3.80.30.20">
    <property type="entry name" value="tm_1862 like domain"/>
    <property type="match status" value="1"/>
</dbReference>
<evidence type="ECO:0000256" key="2">
    <source>
        <dbReference type="ARBA" id="ARBA00022691"/>
    </source>
</evidence>
<dbReference type="PROSITE" id="PS51918">
    <property type="entry name" value="RADICAL_SAM"/>
    <property type="match status" value="1"/>
</dbReference>
<proteinExistence type="inferred from homology"/>
<keyword evidence="3" id="KW-0479">Metal-binding</keyword>
<dbReference type="InterPro" id="IPR058240">
    <property type="entry name" value="rSAM_sf"/>
</dbReference>
<dbReference type="InterPro" id="IPR006638">
    <property type="entry name" value="Elp3/MiaA/NifB-like_rSAM"/>
</dbReference>
<dbReference type="SMART" id="SM00729">
    <property type="entry name" value="Elp3"/>
    <property type="match status" value="1"/>
</dbReference>
<reference evidence="7" key="1">
    <citation type="submission" date="2019-08" db="EMBL/GenBank/DDBJ databases">
        <authorList>
            <person name="Kucharzyk K."/>
            <person name="Murdoch R.W."/>
            <person name="Higgins S."/>
            <person name="Loffler F."/>
        </authorList>
    </citation>
    <scope>NUCLEOTIDE SEQUENCE</scope>
</reference>
<feature type="domain" description="Radical SAM core" evidence="6">
    <location>
        <begin position="349"/>
        <end position="621"/>
    </location>
</feature>
<dbReference type="SFLD" id="SFLDG01069">
    <property type="entry name" value="UPF0313"/>
    <property type="match status" value="1"/>
</dbReference>
<dbReference type="Pfam" id="PF11842">
    <property type="entry name" value="DUF3362"/>
    <property type="match status" value="1"/>
</dbReference>
<name>A0A644SYH8_9ZZZZ</name>
<evidence type="ECO:0000259" key="6">
    <source>
        <dbReference type="PROSITE" id="PS51918"/>
    </source>
</evidence>
<gene>
    <name evidence="7" type="ORF">SDC9_05303</name>
</gene>
<evidence type="ECO:0000256" key="1">
    <source>
        <dbReference type="ARBA" id="ARBA00022485"/>
    </source>
</evidence>
<evidence type="ECO:0000256" key="4">
    <source>
        <dbReference type="ARBA" id="ARBA00023004"/>
    </source>
</evidence>
<dbReference type="InterPro" id="IPR022946">
    <property type="entry name" value="UPF0313"/>
</dbReference>
<evidence type="ECO:0000256" key="5">
    <source>
        <dbReference type="ARBA" id="ARBA00023014"/>
    </source>
</evidence>